<name>T1GQN7_MEGSC</name>
<accession>T1GQN7</accession>
<evidence type="ECO:0000313" key="2">
    <source>
        <dbReference type="Proteomes" id="UP000015102"/>
    </source>
</evidence>
<dbReference type="EMBL" id="CAQQ02139682">
    <property type="status" value="NOT_ANNOTATED_CDS"/>
    <property type="molecule type" value="Genomic_DNA"/>
</dbReference>
<dbReference type="Proteomes" id="UP000015102">
    <property type="component" value="Unassembled WGS sequence"/>
</dbReference>
<dbReference type="HOGENOM" id="CLU_1940516_0_0_1"/>
<organism evidence="1 2">
    <name type="scientific">Megaselia scalaris</name>
    <name type="common">Humpbacked fly</name>
    <name type="synonym">Phora scalaris</name>
    <dbReference type="NCBI Taxonomy" id="36166"/>
    <lineage>
        <taxon>Eukaryota</taxon>
        <taxon>Metazoa</taxon>
        <taxon>Ecdysozoa</taxon>
        <taxon>Arthropoda</taxon>
        <taxon>Hexapoda</taxon>
        <taxon>Insecta</taxon>
        <taxon>Pterygota</taxon>
        <taxon>Neoptera</taxon>
        <taxon>Endopterygota</taxon>
        <taxon>Diptera</taxon>
        <taxon>Brachycera</taxon>
        <taxon>Muscomorpha</taxon>
        <taxon>Platypezoidea</taxon>
        <taxon>Phoridae</taxon>
        <taxon>Megaseliini</taxon>
        <taxon>Megaselia</taxon>
    </lineage>
</organism>
<dbReference type="AlphaFoldDB" id="T1GQN7"/>
<reference evidence="2" key="1">
    <citation type="submission" date="2013-02" db="EMBL/GenBank/DDBJ databases">
        <authorList>
            <person name="Hughes D."/>
        </authorList>
    </citation>
    <scope>NUCLEOTIDE SEQUENCE</scope>
    <source>
        <strain>Durham</strain>
        <strain evidence="2">NC isolate 2 -- Noor lab</strain>
    </source>
</reference>
<proteinExistence type="predicted"/>
<dbReference type="EnsemblMetazoa" id="MESCA005948-RA">
    <property type="protein sequence ID" value="MESCA005948-PA"/>
    <property type="gene ID" value="MESCA005948"/>
</dbReference>
<sequence>MGLEVFINELDYKEVIRIDDCSVVQPELVAIRHASAFLEKIDVTIGKLLIHIGSNDLVGYMEQTYSSMILAITYIMFLVDWTNDLDIGFIAIHRLRIGPRNFKKPYLDIERIVDFREDSRLQYIRSITNH</sequence>
<dbReference type="EMBL" id="CAQQ02139684">
    <property type="status" value="NOT_ANNOTATED_CDS"/>
    <property type="molecule type" value="Genomic_DNA"/>
</dbReference>
<keyword evidence="2" id="KW-1185">Reference proteome</keyword>
<reference evidence="1" key="2">
    <citation type="submission" date="2015-06" db="UniProtKB">
        <authorList>
            <consortium name="EnsemblMetazoa"/>
        </authorList>
    </citation>
    <scope>IDENTIFICATION</scope>
</reference>
<evidence type="ECO:0000313" key="1">
    <source>
        <dbReference type="EnsemblMetazoa" id="MESCA005948-PA"/>
    </source>
</evidence>
<dbReference type="EMBL" id="CAQQ02139683">
    <property type="status" value="NOT_ANNOTATED_CDS"/>
    <property type="molecule type" value="Genomic_DNA"/>
</dbReference>
<dbReference type="EMBL" id="CAQQ02139681">
    <property type="status" value="NOT_ANNOTATED_CDS"/>
    <property type="molecule type" value="Genomic_DNA"/>
</dbReference>
<protein>
    <submittedName>
        <fullName evidence="1">Uncharacterized protein</fullName>
    </submittedName>
</protein>